<proteinExistence type="predicted"/>
<sequence length="43" mass="4664">MPAALLEDLDLDIRELLDEETDTAAKAETTTVILTVQPSTCNC</sequence>
<name>A0ABV2YY32_9ACTN</name>
<gene>
    <name evidence="1" type="ORF">AB0E61_10130</name>
</gene>
<dbReference type="EMBL" id="JBEZVI010000006">
    <property type="protein sequence ID" value="MEU3710449.1"/>
    <property type="molecule type" value="Genomic_DNA"/>
</dbReference>
<keyword evidence="2" id="KW-1185">Reference proteome</keyword>
<dbReference type="Proteomes" id="UP001550853">
    <property type="component" value="Unassembled WGS sequence"/>
</dbReference>
<evidence type="ECO:0000313" key="1">
    <source>
        <dbReference type="EMBL" id="MEU3710449.1"/>
    </source>
</evidence>
<organism evidence="1 2">
    <name type="scientific">Streptomyces catenulae</name>
    <dbReference type="NCBI Taxonomy" id="66875"/>
    <lineage>
        <taxon>Bacteria</taxon>
        <taxon>Bacillati</taxon>
        <taxon>Actinomycetota</taxon>
        <taxon>Actinomycetes</taxon>
        <taxon>Kitasatosporales</taxon>
        <taxon>Streptomycetaceae</taxon>
        <taxon>Streptomyces</taxon>
    </lineage>
</organism>
<reference evidence="1 2" key="1">
    <citation type="submission" date="2024-06" db="EMBL/GenBank/DDBJ databases">
        <title>The Natural Products Discovery Center: Release of the First 8490 Sequenced Strains for Exploring Actinobacteria Biosynthetic Diversity.</title>
        <authorList>
            <person name="Kalkreuter E."/>
            <person name="Kautsar S.A."/>
            <person name="Yang D."/>
            <person name="Bader C.D."/>
            <person name="Teijaro C.N."/>
            <person name="Fluegel L."/>
            <person name="Davis C.M."/>
            <person name="Simpson J.R."/>
            <person name="Lauterbach L."/>
            <person name="Steele A.D."/>
            <person name="Gui C."/>
            <person name="Meng S."/>
            <person name="Li G."/>
            <person name="Viehrig K."/>
            <person name="Ye F."/>
            <person name="Su P."/>
            <person name="Kiefer A.F."/>
            <person name="Nichols A."/>
            <person name="Cepeda A.J."/>
            <person name="Yan W."/>
            <person name="Fan B."/>
            <person name="Jiang Y."/>
            <person name="Adhikari A."/>
            <person name="Zheng C.-J."/>
            <person name="Schuster L."/>
            <person name="Cowan T.M."/>
            <person name="Smanski M.J."/>
            <person name="Chevrette M.G."/>
            <person name="De Carvalho L.P.S."/>
            <person name="Shen B."/>
        </authorList>
    </citation>
    <scope>NUCLEOTIDE SEQUENCE [LARGE SCALE GENOMIC DNA]</scope>
    <source>
        <strain evidence="1 2">NPDC033039</strain>
    </source>
</reference>
<comment type="caution">
    <text evidence="1">The sequence shown here is derived from an EMBL/GenBank/DDBJ whole genome shotgun (WGS) entry which is preliminary data.</text>
</comment>
<evidence type="ECO:0000313" key="2">
    <source>
        <dbReference type="Proteomes" id="UP001550853"/>
    </source>
</evidence>
<dbReference type="RefSeq" id="WP_281179975.1">
    <property type="nucleotide sequence ID" value="NZ_JBEZVI010000006.1"/>
</dbReference>
<accession>A0ABV2YY32</accession>
<protein>
    <submittedName>
        <fullName evidence="1">Uncharacterized protein</fullName>
    </submittedName>
</protein>